<dbReference type="SUPFAM" id="SSF53474">
    <property type="entry name" value="alpha/beta-Hydrolases"/>
    <property type="match status" value="1"/>
</dbReference>
<sequence>MRTIHGFSFGAECAESDNAFASANNTRPPLSAWQAAAALTQRGDLAVSDSGVFWLEFDPALGGAVIVGLSDRGITRPAGSLQVRSRVNGYGGGALCAGAGCLYAVSEQQQVVRVGLDDCSQRVLLTTESGAFGGLVADTGRSRVLAVREGNACQQLVAMDDAGHLSILHQGQDFYSAPALSPDGRKLAWVSWQLPDMPWIQSTLWTAEINDDGSLYNTRAWAPPVEASVQQPVFYGEDLWLLSDHEGWWQPYRFLNQDRVGVWSPTDAPTLDHANAPWQLGERHHCGLPGGGWARVRYRQGVAELWLQRLATGAPERRACHFTDFRCVQSVGDHVYCVARSDVTLDAVLKISATTGELQVLAGGEVPWETWPVVRPQNVFVPADSGGRLPVQGFLYRPEPMADELPPLILIAHGGPTSAAYPVFNPQIQFWCQRGFAVAEINYRGSTGFGRAFRMALAGRWGEADVEDMGRAANHLAHLGLVDGDRVFIQGRSSGGYTALMALVLSDRFAGGASLYGVTDPLRLRAATHRFESGYLDWLLGPPEAFPERWQDRTPLNRAASINAPVVFFQGGLDQVVVPEQTRAMVGAIRATGGAPELHWFDGEGHGFRQQSSQAGAMEWLCSFYRKHGRNADVRADNLS</sequence>
<evidence type="ECO:0000313" key="3">
    <source>
        <dbReference type="Proteomes" id="UP001223547"/>
    </source>
</evidence>
<organism evidence="2 3">
    <name type="scientific">Marinobacter albus</name>
    <dbReference type="NCBI Taxonomy" id="3030833"/>
    <lineage>
        <taxon>Bacteria</taxon>
        <taxon>Pseudomonadati</taxon>
        <taxon>Pseudomonadota</taxon>
        <taxon>Gammaproteobacteria</taxon>
        <taxon>Pseudomonadales</taxon>
        <taxon>Marinobacteraceae</taxon>
        <taxon>Marinobacter</taxon>
    </lineage>
</organism>
<dbReference type="SUPFAM" id="SSF69304">
    <property type="entry name" value="Tricorn protease N-terminal domain"/>
    <property type="match status" value="1"/>
</dbReference>
<dbReference type="InterPro" id="IPR001375">
    <property type="entry name" value="Peptidase_S9_cat"/>
</dbReference>
<keyword evidence="3" id="KW-1185">Reference proteome</keyword>
<dbReference type="Pfam" id="PF00326">
    <property type="entry name" value="Peptidase_S9"/>
    <property type="match status" value="1"/>
</dbReference>
<dbReference type="Proteomes" id="UP001223547">
    <property type="component" value="Unassembled WGS sequence"/>
</dbReference>
<accession>A0ABT7H856</accession>
<reference evidence="2 3" key="1">
    <citation type="submission" date="2023-05" db="EMBL/GenBank/DDBJ databases">
        <title>Marinobacter albus sp. nov., a marine bacterium isolated from sand in a coastal intertidal zone of huludao.</title>
        <authorList>
            <person name="Deng T."/>
        </authorList>
    </citation>
    <scope>NUCLEOTIDE SEQUENCE [LARGE SCALE GENOMIC DNA]</scope>
    <source>
        <strain evidence="2 3">M216</strain>
    </source>
</reference>
<dbReference type="InterPro" id="IPR029058">
    <property type="entry name" value="AB_hydrolase_fold"/>
</dbReference>
<protein>
    <submittedName>
        <fullName evidence="2">Prolyl oligopeptidase family serine peptidase</fullName>
    </submittedName>
</protein>
<dbReference type="PANTHER" id="PTHR43056">
    <property type="entry name" value="PEPTIDASE S9 PROLYL OLIGOPEPTIDASE"/>
    <property type="match status" value="1"/>
</dbReference>
<dbReference type="RefSeq" id="WP_285367148.1">
    <property type="nucleotide sequence ID" value="NZ_JASSQD010000001.1"/>
</dbReference>
<proteinExistence type="predicted"/>
<name>A0ABT7H856_9GAMM</name>
<evidence type="ECO:0000259" key="1">
    <source>
        <dbReference type="Pfam" id="PF00326"/>
    </source>
</evidence>
<dbReference type="PANTHER" id="PTHR43056:SF5">
    <property type="entry name" value="PEPTIDASE S9 PROLYL OLIGOPEPTIDASE CATALYTIC DOMAIN-CONTAINING PROTEIN"/>
    <property type="match status" value="1"/>
</dbReference>
<dbReference type="EMBL" id="JASSQD010000001">
    <property type="protein sequence ID" value="MDK9556528.1"/>
    <property type="molecule type" value="Genomic_DNA"/>
</dbReference>
<comment type="caution">
    <text evidence="2">The sequence shown here is derived from an EMBL/GenBank/DDBJ whole genome shotgun (WGS) entry which is preliminary data.</text>
</comment>
<feature type="domain" description="Peptidase S9 prolyl oligopeptidase catalytic" evidence="1">
    <location>
        <begin position="424"/>
        <end position="628"/>
    </location>
</feature>
<evidence type="ECO:0000313" key="2">
    <source>
        <dbReference type="EMBL" id="MDK9556528.1"/>
    </source>
</evidence>
<gene>
    <name evidence="2" type="ORF">QQF73_02735</name>
</gene>
<dbReference type="InterPro" id="IPR050585">
    <property type="entry name" value="Xaa-Pro_dipeptidyl-ppase/CocE"/>
</dbReference>
<dbReference type="Gene3D" id="3.40.50.1820">
    <property type="entry name" value="alpha/beta hydrolase"/>
    <property type="match status" value="1"/>
</dbReference>